<feature type="transmembrane region" description="Helical" evidence="1">
    <location>
        <begin position="17"/>
        <end position="36"/>
    </location>
</feature>
<keyword evidence="1" id="KW-0472">Membrane</keyword>
<reference evidence="3" key="1">
    <citation type="submission" date="2025-08" db="UniProtKB">
        <authorList>
            <consortium name="RefSeq"/>
        </authorList>
    </citation>
    <scope>IDENTIFICATION</scope>
    <source>
        <tissue evidence="3">Muscle</tissue>
    </source>
</reference>
<dbReference type="CTD" id="10920"/>
<dbReference type="AlphaFoldDB" id="A0A6J2HSU8"/>
<proteinExistence type="predicted"/>
<sequence length="99" mass="11081">MAEAVESGARLARELEAPGGTAAALVSGQFLALYLLHNDMTNMWYLWKRIAPAIRSVRTGFTAVTTAEKTFFWMNIWEGFWSQQANAERGAVWSVGQRI</sequence>
<dbReference type="RefSeq" id="XP_027590869.2">
    <property type="nucleotide sequence ID" value="XM_027735068.2"/>
</dbReference>
<keyword evidence="2" id="KW-1185">Reference proteome</keyword>
<dbReference type="GeneID" id="113995215"/>
<evidence type="ECO:0000256" key="1">
    <source>
        <dbReference type="SAM" id="Phobius"/>
    </source>
</evidence>
<evidence type="ECO:0000313" key="2">
    <source>
        <dbReference type="Proteomes" id="UP000504627"/>
    </source>
</evidence>
<keyword evidence="1" id="KW-0812">Transmembrane</keyword>
<protein>
    <submittedName>
        <fullName evidence="3">COP9 signalosome complex subunit 8</fullName>
    </submittedName>
</protein>
<keyword evidence="1" id="KW-1133">Transmembrane helix</keyword>
<dbReference type="Proteomes" id="UP000504627">
    <property type="component" value="Unplaced"/>
</dbReference>
<accession>A0A6J2HSU8</accession>
<organism evidence="2 3">
    <name type="scientific">Pipra filicauda</name>
    <name type="common">Wire-tailed manakin</name>
    <dbReference type="NCBI Taxonomy" id="649802"/>
    <lineage>
        <taxon>Eukaryota</taxon>
        <taxon>Metazoa</taxon>
        <taxon>Chordata</taxon>
        <taxon>Craniata</taxon>
        <taxon>Vertebrata</taxon>
        <taxon>Euteleostomi</taxon>
        <taxon>Archelosauria</taxon>
        <taxon>Archosauria</taxon>
        <taxon>Dinosauria</taxon>
        <taxon>Saurischia</taxon>
        <taxon>Theropoda</taxon>
        <taxon>Coelurosauria</taxon>
        <taxon>Aves</taxon>
        <taxon>Neognathae</taxon>
        <taxon>Neoaves</taxon>
        <taxon>Telluraves</taxon>
        <taxon>Australaves</taxon>
        <taxon>Passeriformes</taxon>
        <taxon>Pipridae</taxon>
        <taxon>Pipra</taxon>
    </lineage>
</organism>
<evidence type="ECO:0000313" key="3">
    <source>
        <dbReference type="RefSeq" id="XP_027590869.2"/>
    </source>
</evidence>
<dbReference type="InParanoid" id="A0A6J2HSU8"/>
<name>A0A6J2HSU8_9PASS</name>
<gene>
    <name evidence="3" type="primary">COPS8</name>
</gene>